<dbReference type="EMBL" id="JASCZI010151859">
    <property type="protein sequence ID" value="MED6174686.1"/>
    <property type="molecule type" value="Genomic_DNA"/>
</dbReference>
<evidence type="ECO:0000256" key="1">
    <source>
        <dbReference type="SAM" id="MobiDB-lite"/>
    </source>
</evidence>
<dbReference type="Proteomes" id="UP001341840">
    <property type="component" value="Unassembled WGS sequence"/>
</dbReference>
<feature type="region of interest" description="Disordered" evidence="1">
    <location>
        <begin position="1"/>
        <end position="58"/>
    </location>
</feature>
<accession>A0ABU6VQL6</accession>
<proteinExistence type="predicted"/>
<sequence>SSNNYLARNDGGQATAERTGTMAPTRGKDRDDVAATRRRPGHTDDSTRRHKRNDRDDNRCRWRGRCDYDGDGFGALGFQPFEIKRVWGFSFCQQLELIGFFLKTRETMSFMVFLRKPAGSQFGPTVQKPADSTIL</sequence>
<protein>
    <submittedName>
        <fullName evidence="2">Uncharacterized protein</fullName>
    </submittedName>
</protein>
<organism evidence="2 3">
    <name type="scientific">Stylosanthes scabra</name>
    <dbReference type="NCBI Taxonomy" id="79078"/>
    <lineage>
        <taxon>Eukaryota</taxon>
        <taxon>Viridiplantae</taxon>
        <taxon>Streptophyta</taxon>
        <taxon>Embryophyta</taxon>
        <taxon>Tracheophyta</taxon>
        <taxon>Spermatophyta</taxon>
        <taxon>Magnoliopsida</taxon>
        <taxon>eudicotyledons</taxon>
        <taxon>Gunneridae</taxon>
        <taxon>Pentapetalae</taxon>
        <taxon>rosids</taxon>
        <taxon>fabids</taxon>
        <taxon>Fabales</taxon>
        <taxon>Fabaceae</taxon>
        <taxon>Papilionoideae</taxon>
        <taxon>50 kb inversion clade</taxon>
        <taxon>dalbergioids sensu lato</taxon>
        <taxon>Dalbergieae</taxon>
        <taxon>Pterocarpus clade</taxon>
        <taxon>Stylosanthes</taxon>
    </lineage>
</organism>
<gene>
    <name evidence="2" type="ORF">PIB30_071405</name>
</gene>
<reference evidence="2 3" key="1">
    <citation type="journal article" date="2023" name="Plants (Basel)">
        <title>Bridging the Gap: Combining Genomics and Transcriptomics Approaches to Understand Stylosanthes scabra, an Orphan Legume from the Brazilian Caatinga.</title>
        <authorList>
            <person name="Ferreira-Neto J.R.C."/>
            <person name="da Silva M.D."/>
            <person name="Binneck E."/>
            <person name="de Melo N.F."/>
            <person name="da Silva R.H."/>
            <person name="de Melo A.L.T.M."/>
            <person name="Pandolfi V."/>
            <person name="Bustamante F.O."/>
            <person name="Brasileiro-Vidal A.C."/>
            <person name="Benko-Iseppon A.M."/>
        </authorList>
    </citation>
    <scope>NUCLEOTIDE SEQUENCE [LARGE SCALE GENOMIC DNA]</scope>
    <source>
        <tissue evidence="2">Leaves</tissue>
    </source>
</reference>
<evidence type="ECO:0000313" key="3">
    <source>
        <dbReference type="Proteomes" id="UP001341840"/>
    </source>
</evidence>
<name>A0ABU6VQL6_9FABA</name>
<comment type="caution">
    <text evidence="2">The sequence shown here is derived from an EMBL/GenBank/DDBJ whole genome shotgun (WGS) entry which is preliminary data.</text>
</comment>
<keyword evidence="3" id="KW-1185">Reference proteome</keyword>
<evidence type="ECO:0000313" key="2">
    <source>
        <dbReference type="EMBL" id="MED6174686.1"/>
    </source>
</evidence>
<feature type="compositionally biased region" description="Basic and acidic residues" evidence="1">
    <location>
        <begin position="26"/>
        <end position="58"/>
    </location>
</feature>
<feature type="non-terminal residue" evidence="2">
    <location>
        <position position="1"/>
    </location>
</feature>